<dbReference type="RefSeq" id="WP_186546213.1">
    <property type="nucleotide sequence ID" value="NZ_CP077091.1"/>
</dbReference>
<dbReference type="AlphaFoldDB" id="A0A9E6NXI5"/>
<dbReference type="EMBL" id="CP077091">
    <property type="protein sequence ID" value="QXI15751.1"/>
    <property type="molecule type" value="Genomic_DNA"/>
</dbReference>
<dbReference type="PANTHER" id="PTHR42695">
    <property type="entry name" value="GLUTAMINE AMIDOTRANSFERASE YLR126C-RELATED"/>
    <property type="match status" value="1"/>
</dbReference>
<reference evidence="2 3" key="2">
    <citation type="journal article" date="2021" name="Microorganisms">
        <title>The Ever-Expanding Pseudomonas Genus: Description of 43 New Species and Partition of the Pseudomonas putida Group.</title>
        <authorList>
            <person name="Girard L."/>
            <person name="Lood C."/>
            <person name="Hofte M."/>
            <person name="Vandamme P."/>
            <person name="Rokni-Zadeh H."/>
            <person name="van Noort V."/>
            <person name="Lavigne R."/>
            <person name="De Mot R."/>
        </authorList>
    </citation>
    <scope>NUCLEOTIDE SEQUENCE [LARGE SCALE GENOMIC DNA]</scope>
    <source>
        <strain evidence="2 3">SWRI65</strain>
    </source>
</reference>
<dbReference type="InterPro" id="IPR044992">
    <property type="entry name" value="ChyE-like"/>
</dbReference>
<dbReference type="Pfam" id="PF00117">
    <property type="entry name" value="GATase"/>
    <property type="match status" value="1"/>
</dbReference>
<keyword evidence="2" id="KW-0315">Glutamine amidotransferase</keyword>
<reference evidence="2 3" key="1">
    <citation type="journal article" date="2020" name="Microorganisms">
        <title>Reliable Identification of Environmental Pseudomonas Isolates Using the rpoD Gene.</title>
        <authorList>
            <consortium name="The Broad Institute Genome Sequencing Platform"/>
            <person name="Girard L."/>
            <person name="Lood C."/>
            <person name="Rokni-Zadeh H."/>
            <person name="van Noort V."/>
            <person name="Lavigne R."/>
            <person name="De Mot R."/>
        </authorList>
    </citation>
    <scope>NUCLEOTIDE SEQUENCE [LARGE SCALE GENOMIC DNA]</scope>
    <source>
        <strain evidence="2 3">SWRI65</strain>
    </source>
</reference>
<evidence type="ECO:0000313" key="3">
    <source>
        <dbReference type="Proteomes" id="UP000631521"/>
    </source>
</evidence>
<dbReference type="InterPro" id="IPR017926">
    <property type="entry name" value="GATASE"/>
</dbReference>
<organism evidence="2 3">
    <name type="scientific">Pseudomonas hamedanensis</name>
    <dbReference type="NCBI Taxonomy" id="2745504"/>
    <lineage>
        <taxon>Bacteria</taxon>
        <taxon>Pseudomonadati</taxon>
        <taxon>Pseudomonadota</taxon>
        <taxon>Gammaproteobacteria</taxon>
        <taxon>Pseudomonadales</taxon>
        <taxon>Pseudomonadaceae</taxon>
        <taxon>Pseudomonas</taxon>
    </lineage>
</organism>
<dbReference type="CDD" id="cd01741">
    <property type="entry name" value="GATase1_1"/>
    <property type="match status" value="1"/>
</dbReference>
<dbReference type="PROSITE" id="PS51273">
    <property type="entry name" value="GATASE_TYPE_1"/>
    <property type="match status" value="1"/>
</dbReference>
<dbReference type="InterPro" id="IPR029062">
    <property type="entry name" value="Class_I_gatase-like"/>
</dbReference>
<dbReference type="Gene3D" id="3.40.50.880">
    <property type="match status" value="1"/>
</dbReference>
<dbReference type="SUPFAM" id="SSF52317">
    <property type="entry name" value="Class I glutamine amidotransferase-like"/>
    <property type="match status" value="1"/>
</dbReference>
<keyword evidence="3" id="KW-1185">Reference proteome</keyword>
<dbReference type="KEGG" id="phv:HU739_017735"/>
<proteinExistence type="predicted"/>
<sequence length="236" mass="25321">MKTAIALRHIHFEDVGTLDAVLAEAGYTLIYLDPTVDAIYSEPVLQADLLIVLGGPIGAYDEQLYPFLHDELKLVRQRVASGNPLLGICLGAQLIARAMQADVYPMGVKEIGFSPLTLTAAGQDSPLAALMDTPVLHWHGDQFDVPEGAVLLASTPVGAHQAFAVGNTILGLQFHLEADTANIEQWLVGHASELAQTGIDPVALRSEAIHLGDRLTRAASQVMRAWLNNLGTPIKH</sequence>
<evidence type="ECO:0000259" key="1">
    <source>
        <dbReference type="Pfam" id="PF00117"/>
    </source>
</evidence>
<dbReference type="NCBIfam" id="NF005458">
    <property type="entry name" value="PRK07053.1"/>
    <property type="match status" value="1"/>
</dbReference>
<feature type="domain" description="Glutamine amidotransferase" evidence="1">
    <location>
        <begin position="27"/>
        <end position="179"/>
    </location>
</feature>
<dbReference type="Proteomes" id="UP000631521">
    <property type="component" value="Chromosome"/>
</dbReference>
<evidence type="ECO:0000313" key="2">
    <source>
        <dbReference type="EMBL" id="QXI15751.1"/>
    </source>
</evidence>
<dbReference type="PANTHER" id="PTHR42695:SF5">
    <property type="entry name" value="GLUTAMINE AMIDOTRANSFERASE YLR126C-RELATED"/>
    <property type="match status" value="1"/>
</dbReference>
<accession>A0A9E6NXI5</accession>
<name>A0A9E6NXI5_9PSED</name>
<gene>
    <name evidence="2" type="ORF">HU739_017735</name>
</gene>
<dbReference type="GO" id="GO:0005829">
    <property type="term" value="C:cytosol"/>
    <property type="evidence" value="ECO:0007669"/>
    <property type="project" value="TreeGrafter"/>
</dbReference>
<protein>
    <submittedName>
        <fullName evidence="2">Glutamine amidotransferase</fullName>
    </submittedName>
</protein>